<dbReference type="InterPro" id="IPR051601">
    <property type="entry name" value="Serine_prot/Carboxylest_S33"/>
</dbReference>
<dbReference type="PANTHER" id="PTHR43248">
    <property type="entry name" value="2-SUCCINYL-6-HYDROXY-2,4-CYCLOHEXADIENE-1-CARBOXYLATE SYNTHASE"/>
    <property type="match status" value="1"/>
</dbReference>
<comment type="similarity">
    <text evidence="1">Belongs to the peptidase S33 family.</text>
</comment>
<evidence type="ECO:0000256" key="2">
    <source>
        <dbReference type="ARBA" id="ARBA00022729"/>
    </source>
</evidence>
<keyword evidence="2" id="KW-0732">Signal</keyword>
<dbReference type="PANTHER" id="PTHR43248:SF29">
    <property type="entry name" value="TRIPEPTIDYL AMINOPEPTIDASE"/>
    <property type="match status" value="1"/>
</dbReference>
<feature type="domain" description="Peptidase S33 tripeptidyl aminopeptidase-like C-terminal" evidence="4">
    <location>
        <begin position="401"/>
        <end position="503"/>
    </location>
</feature>
<comment type="caution">
    <text evidence="5">The sequence shown here is derived from an EMBL/GenBank/DDBJ whole genome shotgun (WGS) entry which is preliminary data.</text>
</comment>
<dbReference type="Gene3D" id="3.40.50.1820">
    <property type="entry name" value="alpha/beta hydrolase"/>
    <property type="match status" value="1"/>
</dbReference>
<sequence length="506" mass="54110">MKRFTIIALVSVLVVALVAGAVSAIFLVERQAPDPKRTDEAAPTGLERFYGQDVTWTDCDDDRCTTVEVPIDYEKPDGETLRLAVRRVPATGKGGSAIFANPGGPGGSAQDFVGYLASELPDSLRRTHDVVGVDPRGVGQSTPLQCLSDRGFDAFIDTDPDPDDQAGIDALARSVRGMGEACRENSGELAAHVSTEEAARDHDIVRAVLGQKKMWWFGFSYGTQLGATYANLFPEKVERMVLDGAVDVSLDPVGQGLGQAKGFQQALTAYLEYCIEKGKCPVGDSVAEATTTITELMTALGTTPLKVDGRELSQGQAFYGIAMALYSQESWPYLTNALSGLVEGDGRVLLVLSDAYFERKQNGTYANNSGQVIYAVNCMDTDDAPDAAQTKALIPKFRAVSPVFGASLGWGVMACHDWPIKATHPQQAVKAEGAPPILVVGTNRDPATPYEWSVAMAEQLESGVLLTREGDGHTAYTSGNECIRKAVDAYFEDGTVPDDGTVCAEQ</sequence>
<evidence type="ECO:0000313" key="6">
    <source>
        <dbReference type="Proteomes" id="UP000620591"/>
    </source>
</evidence>
<dbReference type="RefSeq" id="WP_187769771.1">
    <property type="nucleotide sequence ID" value="NZ_JACTVM010000003.1"/>
</dbReference>
<dbReference type="Pfam" id="PF08386">
    <property type="entry name" value="Abhydrolase_4"/>
    <property type="match status" value="1"/>
</dbReference>
<evidence type="ECO:0000256" key="3">
    <source>
        <dbReference type="ARBA" id="ARBA00022801"/>
    </source>
</evidence>
<dbReference type="EMBL" id="JACTVM010000003">
    <property type="protein sequence ID" value="MBC9227148.1"/>
    <property type="molecule type" value="Genomic_DNA"/>
</dbReference>
<reference evidence="5" key="1">
    <citation type="submission" date="2020-09" db="EMBL/GenBank/DDBJ databases">
        <title>Novel species in genus Aeromicrobium.</title>
        <authorList>
            <person name="Zhang G."/>
        </authorList>
    </citation>
    <scope>NUCLEOTIDE SEQUENCE</scope>
    <source>
        <strain evidence="5">Zg-636</strain>
    </source>
</reference>
<protein>
    <submittedName>
        <fullName evidence="5">Alpha/beta fold hydrolase</fullName>
    </submittedName>
</protein>
<dbReference type="GO" id="GO:0016787">
    <property type="term" value="F:hydrolase activity"/>
    <property type="evidence" value="ECO:0007669"/>
    <property type="project" value="UniProtKB-KW"/>
</dbReference>
<keyword evidence="3 5" id="KW-0378">Hydrolase</keyword>
<organism evidence="5 6">
    <name type="scientific">Aeromicrobium senzhongii</name>
    <dbReference type="NCBI Taxonomy" id="2663859"/>
    <lineage>
        <taxon>Bacteria</taxon>
        <taxon>Bacillati</taxon>
        <taxon>Actinomycetota</taxon>
        <taxon>Actinomycetes</taxon>
        <taxon>Propionibacteriales</taxon>
        <taxon>Nocardioidaceae</taxon>
        <taxon>Aeromicrobium</taxon>
    </lineage>
</organism>
<evidence type="ECO:0000313" key="5">
    <source>
        <dbReference type="EMBL" id="MBC9227148.1"/>
    </source>
</evidence>
<evidence type="ECO:0000256" key="1">
    <source>
        <dbReference type="ARBA" id="ARBA00010088"/>
    </source>
</evidence>
<dbReference type="SUPFAM" id="SSF53474">
    <property type="entry name" value="alpha/beta-Hydrolases"/>
    <property type="match status" value="1"/>
</dbReference>
<proteinExistence type="inferred from homology"/>
<dbReference type="AlphaFoldDB" id="A0A8I0EWX7"/>
<evidence type="ECO:0000259" key="4">
    <source>
        <dbReference type="Pfam" id="PF08386"/>
    </source>
</evidence>
<accession>A0A8I0EWX7</accession>
<dbReference type="InterPro" id="IPR029058">
    <property type="entry name" value="AB_hydrolase_fold"/>
</dbReference>
<dbReference type="InterPro" id="IPR013595">
    <property type="entry name" value="Pept_S33_TAP-like_C"/>
</dbReference>
<name>A0A8I0EWX7_9ACTN</name>
<gene>
    <name evidence="5" type="ORF">IBG24_12565</name>
</gene>
<dbReference type="Proteomes" id="UP000620591">
    <property type="component" value="Unassembled WGS sequence"/>
</dbReference>